<keyword evidence="3" id="KW-0255">Endonuclease</keyword>
<dbReference type="InterPro" id="IPR011856">
    <property type="entry name" value="tRNA_endonuc-like_dom_sf"/>
</dbReference>
<dbReference type="AlphaFoldDB" id="A0A396YMI7"/>
<dbReference type="InterPro" id="IPR007560">
    <property type="entry name" value="Restrct_endonuc_IV_Mrr"/>
</dbReference>
<dbReference type="PANTHER" id="PTHR30015">
    <property type="entry name" value="MRR RESTRICTION SYSTEM PROTEIN"/>
    <property type="match status" value="1"/>
</dbReference>
<protein>
    <submittedName>
        <fullName evidence="3">Restriction endonuclease</fullName>
    </submittedName>
</protein>
<evidence type="ECO:0000259" key="2">
    <source>
        <dbReference type="Pfam" id="PF14338"/>
    </source>
</evidence>
<dbReference type="GO" id="GO:0009307">
    <property type="term" value="P:DNA restriction-modification system"/>
    <property type="evidence" value="ECO:0007669"/>
    <property type="project" value="InterPro"/>
</dbReference>
<sequence>MSIPDYQTIMLPYLKQISDGKEYNVREVINNLYKYFKLTEEDLNTFQPSNGKIRVMDNRSHWAKKYLLEAGLLESTKKAHVKITKDGLELLKRNPFEIKVRDLLQYPKYISFKNSYQNKEESLDETESQISENVDLYTPEESIENSYRTLHNLLINELNSKLKSVNPYFFEQIVLDLLIKMGYGGSRSESGLRTKSSNDEGIDGTIYEDRLGLDIIYIQAKRWKEDSTVGRPEIQKFVGALYGQGAKKGIFITTTKFSKEAIEFARTSNDFKIVLIDGNRLSELMIDFDVGVSISKNYTIKKIDSDYFDENE</sequence>
<accession>A0A396YMI7</accession>
<name>A0A396YMI7_9LEPT</name>
<keyword evidence="3" id="KW-0540">Nuclease</keyword>
<dbReference type="InterPro" id="IPR025745">
    <property type="entry name" value="Mrr-like_N_dom"/>
</dbReference>
<dbReference type="PANTHER" id="PTHR30015:SF7">
    <property type="entry name" value="TYPE IV METHYL-DIRECTED RESTRICTION ENZYME ECOKMRR"/>
    <property type="match status" value="1"/>
</dbReference>
<feature type="domain" description="Restriction system protein Mrr-like N-terminal" evidence="2">
    <location>
        <begin position="6"/>
        <end position="92"/>
    </location>
</feature>
<evidence type="ECO:0000313" key="4">
    <source>
        <dbReference type="Proteomes" id="UP000265798"/>
    </source>
</evidence>
<dbReference type="OrthoDB" id="9803736at2"/>
<proteinExistence type="predicted"/>
<dbReference type="EMBL" id="QHCT01000032">
    <property type="protein sequence ID" value="RHX83403.1"/>
    <property type="molecule type" value="Genomic_DNA"/>
</dbReference>
<reference evidence="4" key="1">
    <citation type="submission" date="2018-05" db="EMBL/GenBank/DDBJ databases">
        <title>Leptospira yasudae sp. nov. and Leptospira stimsonii sp. nov., two pathogenic species of the genus Leptospira isolated from environmental sources.</title>
        <authorList>
            <person name="Casanovas-Massana A."/>
            <person name="Hamond C."/>
            <person name="Santos L.A."/>
            <person name="Hacker K.P."/>
            <person name="Balassiano I."/>
            <person name="Medeiros M.A."/>
            <person name="Reis M.G."/>
            <person name="Ko A.I."/>
            <person name="Wunder E.A."/>
        </authorList>
    </citation>
    <scope>NUCLEOTIDE SEQUENCE [LARGE SCALE GENOMIC DNA]</scope>
    <source>
        <strain evidence="4">Yale</strain>
    </source>
</reference>
<dbReference type="GO" id="GO:0003677">
    <property type="term" value="F:DNA binding"/>
    <property type="evidence" value="ECO:0007669"/>
    <property type="project" value="InterPro"/>
</dbReference>
<organism evidence="3 4">
    <name type="scientific">Leptospira stimsonii</name>
    <dbReference type="NCBI Taxonomy" id="2202203"/>
    <lineage>
        <taxon>Bacteria</taxon>
        <taxon>Pseudomonadati</taxon>
        <taxon>Spirochaetota</taxon>
        <taxon>Spirochaetia</taxon>
        <taxon>Leptospirales</taxon>
        <taxon>Leptospiraceae</taxon>
        <taxon>Leptospira</taxon>
    </lineage>
</organism>
<dbReference type="Pfam" id="PF04471">
    <property type="entry name" value="Mrr_cat"/>
    <property type="match status" value="1"/>
</dbReference>
<dbReference type="GO" id="GO:0015666">
    <property type="term" value="F:restriction endodeoxyribonuclease activity"/>
    <property type="evidence" value="ECO:0007669"/>
    <property type="project" value="TreeGrafter"/>
</dbReference>
<evidence type="ECO:0000259" key="1">
    <source>
        <dbReference type="Pfam" id="PF04471"/>
    </source>
</evidence>
<evidence type="ECO:0000313" key="3">
    <source>
        <dbReference type="EMBL" id="RHX83403.1"/>
    </source>
</evidence>
<dbReference type="Proteomes" id="UP000265798">
    <property type="component" value="Unassembled WGS sequence"/>
</dbReference>
<feature type="domain" description="Restriction endonuclease type IV Mrr" evidence="1">
    <location>
        <begin position="163"/>
        <end position="285"/>
    </location>
</feature>
<dbReference type="Gene3D" id="3.40.1350.10">
    <property type="match status" value="1"/>
</dbReference>
<dbReference type="SUPFAM" id="SSF52980">
    <property type="entry name" value="Restriction endonuclease-like"/>
    <property type="match status" value="1"/>
</dbReference>
<dbReference type="InterPro" id="IPR052906">
    <property type="entry name" value="Type_IV_Methyl-Rstrct_Enzyme"/>
</dbReference>
<keyword evidence="3" id="KW-0378">Hydrolase</keyword>
<dbReference type="InterPro" id="IPR011335">
    <property type="entry name" value="Restrct_endonuc-II-like"/>
</dbReference>
<dbReference type="Pfam" id="PF14338">
    <property type="entry name" value="Mrr_N"/>
    <property type="match status" value="1"/>
</dbReference>
<comment type="caution">
    <text evidence="3">The sequence shown here is derived from an EMBL/GenBank/DDBJ whole genome shotgun (WGS) entry which is preliminary data.</text>
</comment>
<gene>
    <name evidence="3" type="ORF">DLM75_24015</name>
</gene>